<evidence type="ECO:0000259" key="9">
    <source>
        <dbReference type="Pfam" id="PF03941"/>
    </source>
</evidence>
<evidence type="ECO:0000256" key="5">
    <source>
        <dbReference type="ARBA" id="ARBA00022829"/>
    </source>
</evidence>
<dbReference type="InterPro" id="IPR005635">
    <property type="entry name" value="Inner_centromere_prot_ARK-bd"/>
</dbReference>
<evidence type="ECO:0000256" key="8">
    <source>
        <dbReference type="SAM" id="MobiDB-lite"/>
    </source>
</evidence>
<sequence>MLTGIDKWVLAIRNRMGNDPGRQDLEDHILCNGFLFLQEYLEEILNGQKYEPIIELTKTPGRRKDIPKRDRVESAAKARRFLESPDKENIEIFTDKLAYKAQLSFQTLLERPERGIDVELSNTINFNGPLSLLPKPEPQNFGSNTDEQEERVVEILVTPPSTSSRKPDSNVSPVANRTVKFVLDPAPIYDKDHGGTLSMIMEGDERETSQAVVSPRKGLIIGEREISYQIPRDPSDPDGPMATITVPYSEEDRSFDDSEPTSTISSFPIDPYARDYETHELPKVVPIASSPPPVEGKPPIQVPAPNLTRKASVPVFPILPPPSPMRKSTRESINTANGPGTKPTGNGTRSSWLQKAKDVTAKHGGVKRKSGEMFEDNAGGIDGNSKLVKVARTDDNSAELVLAEKLQLKPVIQPFRPITKPRDPVAQVQHFHTRIPSSEDNEGMMDVLKRVEGLSNRVSKGLGKSLGGVAASAAAAEAKAAAEARLAQREAKGSDGVRQPKQSVSELIDAYELGPNKDRGSTESIYRPPIPPSPIAPRLLLDRTSIASTSSEYPPVPPIRIVSQNSIPQFQVQRPPLKDFNSQPQSQNDSQPSTQSTYVSNLFDGDPTWSQSSFATEYANEQPFSQSLNQAYSQTHAHQMDSSRGVQSQYSQENKQTQALKSAFVTEEYDAVVDEEEMVLGQNAVSYANERPDESDDDHDDAITPQSSQEKPQGFVAQASNIISKVIGSTTLKRTKPEPVKSIQLAAAAAKKQQEEAEKKAARLREMEKRRAAIASKKAEQDSTEKFKLQKRDREDDTTKTISKKMDDDTTKKRKLVVEIERKPVTTKKPPSKDKVSSTPANNGPVRTLSKPTLTSQPQPVPASLVKSTKQVASTPVSGPSSQPKLTLNQNQLELKGLPLLLSATKPQALHSTANMKESIYEDIRQPSETLQAQMHARVQAQISQARQERQEPLIPSESIELPDINSEYSNSDDEDRPRTFDPPDWAQSPILAQALQSQSHLNPDDIFGPVKPLRMEEIFKKNTSRFRARTSSANWAGTDELTKEEEKAYAKRMGYIKQ</sequence>
<dbReference type="AlphaFoldDB" id="A0AAV5A3C9"/>
<feature type="region of interest" description="Disordered" evidence="8">
    <location>
        <begin position="575"/>
        <end position="604"/>
    </location>
</feature>
<feature type="region of interest" description="Disordered" evidence="8">
    <location>
        <begin position="313"/>
        <end position="383"/>
    </location>
</feature>
<dbReference type="GO" id="GO:0005819">
    <property type="term" value="C:spindle"/>
    <property type="evidence" value="ECO:0007669"/>
    <property type="project" value="UniProtKB-SubCell"/>
</dbReference>
<comment type="similarity">
    <text evidence="3">Belongs to the INCENP family.</text>
</comment>
<evidence type="ECO:0000256" key="6">
    <source>
        <dbReference type="ARBA" id="ARBA00023212"/>
    </source>
</evidence>
<feature type="compositionally biased region" description="Polar residues" evidence="8">
    <location>
        <begin position="866"/>
        <end position="890"/>
    </location>
</feature>
<reference evidence="10" key="1">
    <citation type="submission" date="2021-10" db="EMBL/GenBank/DDBJ databases">
        <title>De novo Genome Assembly of Clathrus columnatus (Basidiomycota, Fungi) Using Illumina and Nanopore Sequence Data.</title>
        <authorList>
            <person name="Ogiso-Tanaka E."/>
            <person name="Itagaki H."/>
            <person name="Hosoya T."/>
            <person name="Hosaka K."/>
        </authorList>
    </citation>
    <scope>NUCLEOTIDE SEQUENCE</scope>
    <source>
        <strain evidence="10">MO-923</strain>
    </source>
</reference>
<evidence type="ECO:0000313" key="11">
    <source>
        <dbReference type="Proteomes" id="UP001050691"/>
    </source>
</evidence>
<evidence type="ECO:0000256" key="1">
    <source>
        <dbReference type="ARBA" id="ARBA00004123"/>
    </source>
</evidence>
<comment type="subcellular location">
    <subcellularLocation>
        <location evidence="2">Cytoplasm</location>
        <location evidence="2">Cytoskeleton</location>
        <location evidence="2">Spindle</location>
    </subcellularLocation>
    <subcellularLocation>
        <location evidence="1">Nucleus</location>
    </subcellularLocation>
</comment>
<evidence type="ECO:0000256" key="3">
    <source>
        <dbReference type="ARBA" id="ARBA00010042"/>
    </source>
</evidence>
<evidence type="ECO:0000256" key="4">
    <source>
        <dbReference type="ARBA" id="ARBA00022490"/>
    </source>
</evidence>
<dbReference type="PANTHER" id="PTHR13142:SF1">
    <property type="entry name" value="INNER CENTROMERE PROTEIN"/>
    <property type="match status" value="1"/>
</dbReference>
<feature type="compositionally biased region" description="Low complexity" evidence="8">
    <location>
        <begin position="581"/>
        <end position="597"/>
    </location>
</feature>
<keyword evidence="11" id="KW-1185">Reference proteome</keyword>
<dbReference type="GO" id="GO:0005634">
    <property type="term" value="C:nucleus"/>
    <property type="evidence" value="ECO:0007669"/>
    <property type="project" value="UniProtKB-SubCell"/>
</dbReference>
<feature type="region of interest" description="Disordered" evidence="8">
    <location>
        <begin position="416"/>
        <end position="443"/>
    </location>
</feature>
<feature type="region of interest" description="Disordered" evidence="8">
    <location>
        <begin position="682"/>
        <end position="716"/>
    </location>
</feature>
<keyword evidence="4" id="KW-0963">Cytoplasm</keyword>
<feature type="region of interest" description="Disordered" evidence="8">
    <location>
        <begin position="937"/>
        <end position="984"/>
    </location>
</feature>
<protein>
    <recommendedName>
        <fullName evidence="9">Inner centromere protein ARK-binding domain-containing protein</fullName>
    </recommendedName>
</protein>
<feature type="region of interest" description="Disordered" evidence="8">
    <location>
        <begin position="746"/>
        <end position="890"/>
    </location>
</feature>
<name>A0AAV5A3C9_9AGAM</name>
<feature type="compositionally biased region" description="Low complexity" evidence="8">
    <location>
        <begin position="334"/>
        <end position="348"/>
    </location>
</feature>
<dbReference type="GO" id="GO:0007059">
    <property type="term" value="P:chromosome segregation"/>
    <property type="evidence" value="ECO:0007669"/>
    <property type="project" value="UniProtKB-KW"/>
</dbReference>
<proteinExistence type="inferred from homology"/>
<feature type="domain" description="Inner centromere protein ARK-binding" evidence="9">
    <location>
        <begin position="964"/>
        <end position="1020"/>
    </location>
</feature>
<feature type="compositionally biased region" description="Basic and acidic residues" evidence="8">
    <location>
        <begin position="752"/>
        <end position="824"/>
    </location>
</feature>
<feature type="region of interest" description="Disordered" evidence="8">
    <location>
        <begin position="488"/>
        <end position="538"/>
    </location>
</feature>
<accession>A0AAV5A3C9</accession>
<evidence type="ECO:0000313" key="10">
    <source>
        <dbReference type="EMBL" id="GJJ06400.1"/>
    </source>
</evidence>
<dbReference type="Proteomes" id="UP001050691">
    <property type="component" value="Unassembled WGS sequence"/>
</dbReference>
<keyword evidence="6" id="KW-0206">Cytoskeleton</keyword>
<dbReference type="Gene3D" id="6.10.250.2990">
    <property type="match status" value="1"/>
</dbReference>
<evidence type="ECO:0000256" key="7">
    <source>
        <dbReference type="ARBA" id="ARBA00023242"/>
    </source>
</evidence>
<dbReference type="EMBL" id="BPWL01000001">
    <property type="protein sequence ID" value="GJJ06400.1"/>
    <property type="molecule type" value="Genomic_DNA"/>
</dbReference>
<organism evidence="10 11">
    <name type="scientific">Clathrus columnatus</name>
    <dbReference type="NCBI Taxonomy" id="1419009"/>
    <lineage>
        <taxon>Eukaryota</taxon>
        <taxon>Fungi</taxon>
        <taxon>Dikarya</taxon>
        <taxon>Basidiomycota</taxon>
        <taxon>Agaricomycotina</taxon>
        <taxon>Agaricomycetes</taxon>
        <taxon>Phallomycetidae</taxon>
        <taxon>Phallales</taxon>
        <taxon>Clathraceae</taxon>
        <taxon>Clathrus</taxon>
    </lineage>
</organism>
<keyword evidence="5" id="KW-0159">Chromosome partition</keyword>
<comment type="caution">
    <text evidence="10">The sequence shown here is derived from an EMBL/GenBank/DDBJ whole genome shotgun (WGS) entry which is preliminary data.</text>
</comment>
<dbReference type="PANTHER" id="PTHR13142">
    <property type="entry name" value="INNER CENTROMERE PROTEIN"/>
    <property type="match status" value="1"/>
</dbReference>
<keyword evidence="7" id="KW-0539">Nucleus</keyword>
<gene>
    <name evidence="10" type="ORF">Clacol_000591</name>
</gene>
<dbReference type="Pfam" id="PF03941">
    <property type="entry name" value="INCENP_ARK-bind"/>
    <property type="match status" value="1"/>
</dbReference>
<evidence type="ECO:0000256" key="2">
    <source>
        <dbReference type="ARBA" id="ARBA00004186"/>
    </source>
</evidence>
<feature type="region of interest" description="Disordered" evidence="8">
    <location>
        <begin position="631"/>
        <end position="654"/>
    </location>
</feature>